<accession>A0A3M7T7L0</accession>
<reference evidence="3 4" key="1">
    <citation type="journal article" date="2018" name="Sci. Rep.">
        <title>Genomic signatures of local adaptation to the degree of environmental predictability in rotifers.</title>
        <authorList>
            <person name="Franch-Gras L."/>
            <person name="Hahn C."/>
            <person name="Garcia-Roger E.M."/>
            <person name="Carmona M.J."/>
            <person name="Serra M."/>
            <person name="Gomez A."/>
        </authorList>
    </citation>
    <scope>NUCLEOTIDE SEQUENCE [LARGE SCALE GENOMIC DNA]</scope>
    <source>
        <strain evidence="3">HYR1</strain>
    </source>
</reference>
<feature type="region of interest" description="Disordered" evidence="2">
    <location>
        <begin position="116"/>
        <end position="143"/>
    </location>
</feature>
<organism evidence="3 4">
    <name type="scientific">Brachionus plicatilis</name>
    <name type="common">Marine rotifer</name>
    <name type="synonym">Brachionus muelleri</name>
    <dbReference type="NCBI Taxonomy" id="10195"/>
    <lineage>
        <taxon>Eukaryota</taxon>
        <taxon>Metazoa</taxon>
        <taxon>Spiralia</taxon>
        <taxon>Gnathifera</taxon>
        <taxon>Rotifera</taxon>
        <taxon>Eurotatoria</taxon>
        <taxon>Monogononta</taxon>
        <taxon>Pseudotrocha</taxon>
        <taxon>Ploima</taxon>
        <taxon>Brachionidae</taxon>
        <taxon>Brachionus</taxon>
    </lineage>
</organism>
<evidence type="ECO:0000256" key="2">
    <source>
        <dbReference type="SAM" id="MobiDB-lite"/>
    </source>
</evidence>
<gene>
    <name evidence="3" type="ORF">BpHYR1_001315</name>
</gene>
<comment type="caution">
    <text evidence="3">The sequence shown here is derived from an EMBL/GenBank/DDBJ whole genome shotgun (WGS) entry which is preliminary data.</text>
</comment>
<name>A0A3M7T7L0_BRAPC</name>
<evidence type="ECO:0000313" key="4">
    <source>
        <dbReference type="Proteomes" id="UP000276133"/>
    </source>
</evidence>
<keyword evidence="4" id="KW-1185">Reference proteome</keyword>
<keyword evidence="1" id="KW-0175">Coiled coil</keyword>
<feature type="coiled-coil region" evidence="1">
    <location>
        <begin position="61"/>
        <end position="88"/>
    </location>
</feature>
<proteinExistence type="predicted"/>
<evidence type="ECO:0000256" key="1">
    <source>
        <dbReference type="SAM" id="Coils"/>
    </source>
</evidence>
<sequence>MDSISNIFMLRKIIDNSITSAVKELSIARCPPKPLKSCRGNLKTSHLYQKIVSQKTIGRELSSLSNNISFLKRIINRLKESIEMFEKLFELSKKYIENLESFNKFTSNLIRTNQQFKRVRSPEEKENSRKKSKKHLSCPPILD</sequence>
<protein>
    <submittedName>
        <fullName evidence="3">Uncharacterized protein</fullName>
    </submittedName>
</protein>
<dbReference type="EMBL" id="REGN01000172">
    <property type="protein sequence ID" value="RNA43929.1"/>
    <property type="molecule type" value="Genomic_DNA"/>
</dbReference>
<evidence type="ECO:0000313" key="3">
    <source>
        <dbReference type="EMBL" id="RNA43929.1"/>
    </source>
</evidence>
<feature type="compositionally biased region" description="Basic and acidic residues" evidence="2">
    <location>
        <begin position="120"/>
        <end position="129"/>
    </location>
</feature>
<dbReference type="Proteomes" id="UP000276133">
    <property type="component" value="Unassembled WGS sequence"/>
</dbReference>
<dbReference type="AlphaFoldDB" id="A0A3M7T7L0"/>